<dbReference type="Proteomes" id="UP000654075">
    <property type="component" value="Unassembled WGS sequence"/>
</dbReference>
<gene>
    <name evidence="2" type="ORF">PGLA1383_LOCUS15444</name>
</gene>
<dbReference type="EMBL" id="CAJNNV010009086">
    <property type="protein sequence ID" value="CAE8596989.1"/>
    <property type="molecule type" value="Genomic_DNA"/>
</dbReference>
<protein>
    <submittedName>
        <fullName evidence="2">Uncharacterized protein</fullName>
    </submittedName>
</protein>
<feature type="compositionally biased region" description="Basic and acidic residues" evidence="1">
    <location>
        <begin position="49"/>
        <end position="62"/>
    </location>
</feature>
<reference evidence="2" key="1">
    <citation type="submission" date="2021-02" db="EMBL/GenBank/DDBJ databases">
        <authorList>
            <person name="Dougan E. K."/>
            <person name="Rhodes N."/>
            <person name="Thang M."/>
            <person name="Chan C."/>
        </authorList>
    </citation>
    <scope>NUCLEOTIDE SEQUENCE</scope>
</reference>
<keyword evidence="3" id="KW-1185">Reference proteome</keyword>
<feature type="non-terminal residue" evidence="2">
    <location>
        <position position="72"/>
    </location>
</feature>
<organism evidence="2 3">
    <name type="scientific">Polarella glacialis</name>
    <name type="common">Dinoflagellate</name>
    <dbReference type="NCBI Taxonomy" id="89957"/>
    <lineage>
        <taxon>Eukaryota</taxon>
        <taxon>Sar</taxon>
        <taxon>Alveolata</taxon>
        <taxon>Dinophyceae</taxon>
        <taxon>Suessiales</taxon>
        <taxon>Suessiaceae</taxon>
        <taxon>Polarella</taxon>
    </lineage>
</organism>
<feature type="region of interest" description="Disordered" evidence="1">
    <location>
        <begin position="49"/>
        <end position="72"/>
    </location>
</feature>
<evidence type="ECO:0000256" key="1">
    <source>
        <dbReference type="SAM" id="MobiDB-lite"/>
    </source>
</evidence>
<comment type="caution">
    <text evidence="2">The sequence shown here is derived from an EMBL/GenBank/DDBJ whole genome shotgun (WGS) entry which is preliminary data.</text>
</comment>
<proteinExistence type="predicted"/>
<dbReference type="AlphaFoldDB" id="A0A813EDL6"/>
<accession>A0A813EDL6</accession>
<sequence>VLLRGGRWGFGEDGSSRGCCSLSDVHVPDDHLYAQLGRCHQHHRLELPRRPEPAGHRSRCPDARSSLEVVVQ</sequence>
<evidence type="ECO:0000313" key="2">
    <source>
        <dbReference type="EMBL" id="CAE8596989.1"/>
    </source>
</evidence>
<name>A0A813EDL6_POLGL</name>
<evidence type="ECO:0000313" key="3">
    <source>
        <dbReference type="Proteomes" id="UP000654075"/>
    </source>
</evidence>